<reference evidence="2 3" key="1">
    <citation type="submission" date="2019-11" db="EMBL/GenBank/DDBJ databases">
        <authorList>
            <person name="Ashton P.M."/>
            <person name="Dallman T."/>
            <person name="Nair S."/>
            <person name="De Pinna E."/>
            <person name="Peters T."/>
            <person name="Grant K."/>
        </authorList>
    </citation>
    <scope>NUCLEOTIDE SEQUENCE [LARGE SCALE GENOMIC DNA]</scope>
    <source>
        <strain evidence="2 3">833351</strain>
    </source>
</reference>
<dbReference type="Pfam" id="PF01402">
    <property type="entry name" value="RHH_1"/>
    <property type="match status" value="1"/>
</dbReference>
<feature type="domain" description="Ribbon-helix-helix protein CopG" evidence="1">
    <location>
        <begin position="6"/>
        <end position="43"/>
    </location>
</feature>
<name>A0AAN3C3G1_LISMN</name>
<organism evidence="2 3">
    <name type="scientific">Listeria monocytogenes</name>
    <dbReference type="NCBI Taxonomy" id="1639"/>
    <lineage>
        <taxon>Bacteria</taxon>
        <taxon>Bacillati</taxon>
        <taxon>Bacillota</taxon>
        <taxon>Bacilli</taxon>
        <taxon>Bacillales</taxon>
        <taxon>Listeriaceae</taxon>
        <taxon>Listeria</taxon>
    </lineage>
</organism>
<dbReference type="InterPro" id="IPR010985">
    <property type="entry name" value="Ribbon_hlx_hlx"/>
</dbReference>
<comment type="caution">
    <text evidence="2">The sequence shown here is derived from an EMBL/GenBank/DDBJ whole genome shotgun (WGS) entry which is preliminary data.</text>
</comment>
<dbReference type="InterPro" id="IPR002145">
    <property type="entry name" value="CopG"/>
</dbReference>
<evidence type="ECO:0000313" key="3">
    <source>
        <dbReference type="Proteomes" id="UP000458487"/>
    </source>
</evidence>
<dbReference type="InterPro" id="IPR013321">
    <property type="entry name" value="Arc_rbn_hlx_hlx"/>
</dbReference>
<dbReference type="EMBL" id="AANDQG010000016">
    <property type="protein sequence ID" value="EDN9630898.1"/>
    <property type="molecule type" value="Genomic_DNA"/>
</dbReference>
<dbReference type="GO" id="GO:0006355">
    <property type="term" value="P:regulation of DNA-templated transcription"/>
    <property type="evidence" value="ECO:0007669"/>
    <property type="project" value="InterPro"/>
</dbReference>
<dbReference type="AlphaFoldDB" id="A0AAN3C3G1"/>
<accession>A0AAN3C3G1</accession>
<evidence type="ECO:0000313" key="2">
    <source>
        <dbReference type="EMBL" id="EDN9630898.1"/>
    </source>
</evidence>
<sequence>MEKKKKRLTITLAESVLDDLEKMAKEKGISKSALITIALGEYKKGQKWA</sequence>
<dbReference type="Proteomes" id="UP000458487">
    <property type="component" value="Unassembled WGS sequence"/>
</dbReference>
<gene>
    <name evidence="2" type="ORF">GI230_14980</name>
</gene>
<protein>
    <submittedName>
        <fullName evidence="2">Ribbon-helix-helix protein, CopG family</fullName>
    </submittedName>
</protein>
<dbReference type="SUPFAM" id="SSF47598">
    <property type="entry name" value="Ribbon-helix-helix"/>
    <property type="match status" value="1"/>
</dbReference>
<proteinExistence type="predicted"/>
<evidence type="ECO:0000259" key="1">
    <source>
        <dbReference type="Pfam" id="PF01402"/>
    </source>
</evidence>
<dbReference type="CDD" id="cd21631">
    <property type="entry name" value="RHH_CopG_NikR-like"/>
    <property type="match status" value="1"/>
</dbReference>
<dbReference type="Gene3D" id="1.10.1220.10">
    <property type="entry name" value="Met repressor-like"/>
    <property type="match status" value="1"/>
</dbReference>